<evidence type="ECO:0000313" key="2">
    <source>
        <dbReference type="Proteomes" id="UP001148737"/>
    </source>
</evidence>
<proteinExistence type="predicted"/>
<comment type="caution">
    <text evidence="1">The sequence shown here is derived from an EMBL/GenBank/DDBJ whole genome shotgun (WGS) entry which is preliminary data.</text>
</comment>
<dbReference type="EMBL" id="JANAKD010000679">
    <property type="protein sequence ID" value="KAJ3490644.1"/>
    <property type="molecule type" value="Genomic_DNA"/>
</dbReference>
<keyword evidence="2" id="KW-1185">Reference proteome</keyword>
<protein>
    <submittedName>
        <fullName evidence="1">Uncharacterized protein</fullName>
    </submittedName>
</protein>
<evidence type="ECO:0000313" key="1">
    <source>
        <dbReference type="EMBL" id="KAJ3490644.1"/>
    </source>
</evidence>
<gene>
    <name evidence="1" type="ORF">NLG97_g5740</name>
</gene>
<accession>A0ACC1QRM0</accession>
<reference evidence="1" key="1">
    <citation type="submission" date="2022-07" db="EMBL/GenBank/DDBJ databases">
        <title>Genome Sequence of Lecanicillium saksenae.</title>
        <authorList>
            <person name="Buettner E."/>
        </authorList>
    </citation>
    <scope>NUCLEOTIDE SEQUENCE</scope>
    <source>
        <strain evidence="1">VT-O1</strain>
    </source>
</reference>
<name>A0ACC1QRM0_9HYPO</name>
<organism evidence="1 2">
    <name type="scientific">Lecanicillium saksenae</name>
    <dbReference type="NCBI Taxonomy" id="468837"/>
    <lineage>
        <taxon>Eukaryota</taxon>
        <taxon>Fungi</taxon>
        <taxon>Dikarya</taxon>
        <taxon>Ascomycota</taxon>
        <taxon>Pezizomycotina</taxon>
        <taxon>Sordariomycetes</taxon>
        <taxon>Hypocreomycetidae</taxon>
        <taxon>Hypocreales</taxon>
        <taxon>Cordycipitaceae</taxon>
        <taxon>Lecanicillium</taxon>
    </lineage>
</organism>
<dbReference type="Proteomes" id="UP001148737">
    <property type="component" value="Unassembled WGS sequence"/>
</dbReference>
<sequence>MVCISGRTLRPATSGSQDGNTHTCTHARVDGWWWWYVENDSNAHGTQGTTMGRAASGFGRKKKSAAQNQPEQGFDVSSGKDVYLVGEREEWEKEALVKRRYQGRMSGAVTSKREGEGDGKPILKDLIQGYEEPM</sequence>